<evidence type="ECO:0000256" key="3">
    <source>
        <dbReference type="ARBA" id="ARBA00034247"/>
    </source>
</evidence>
<evidence type="ECO:0000313" key="7">
    <source>
        <dbReference type="EMBL" id="OES30307.1"/>
    </source>
</evidence>
<dbReference type="AlphaFoldDB" id="A0AB36FPK0"/>
<name>A0AB36FPK0_ALTMA</name>
<comment type="cofactor">
    <cofactor evidence="1">
        <name>Mg(2+)</name>
        <dbReference type="ChEBI" id="CHEBI:18420"/>
    </cofactor>
</comment>
<evidence type="ECO:0000256" key="1">
    <source>
        <dbReference type="ARBA" id="ARBA00001946"/>
    </source>
</evidence>
<dbReference type="Proteomes" id="UP000095392">
    <property type="component" value="Unassembled WGS sequence"/>
</dbReference>
<dbReference type="EC" id="2.7.7.65" evidence="2"/>
<gene>
    <name evidence="7" type="ORF">BFV95_2993</name>
</gene>
<dbReference type="Pfam" id="PF00990">
    <property type="entry name" value="GGDEF"/>
    <property type="match status" value="1"/>
</dbReference>
<proteinExistence type="predicted"/>
<dbReference type="PANTHER" id="PTHR45138:SF9">
    <property type="entry name" value="DIGUANYLATE CYCLASE DGCM-RELATED"/>
    <property type="match status" value="1"/>
</dbReference>
<dbReference type="InterPro" id="IPR029787">
    <property type="entry name" value="Nucleotide_cyclase"/>
</dbReference>
<feature type="domain" description="GGDEF" evidence="6">
    <location>
        <begin position="96"/>
        <end position="228"/>
    </location>
</feature>
<evidence type="ECO:0000259" key="6">
    <source>
        <dbReference type="PROSITE" id="PS50887"/>
    </source>
</evidence>
<feature type="chain" id="PRO_5044225678" description="diguanylate cyclase" evidence="5">
    <location>
        <begin position="19"/>
        <end position="234"/>
    </location>
</feature>
<dbReference type="CDD" id="cd01949">
    <property type="entry name" value="GGDEF"/>
    <property type="match status" value="1"/>
</dbReference>
<evidence type="ECO:0000256" key="5">
    <source>
        <dbReference type="SAM" id="SignalP"/>
    </source>
</evidence>
<dbReference type="PROSITE" id="PS50887">
    <property type="entry name" value="GGDEF"/>
    <property type="match status" value="1"/>
</dbReference>
<evidence type="ECO:0000256" key="2">
    <source>
        <dbReference type="ARBA" id="ARBA00012528"/>
    </source>
</evidence>
<comment type="caution">
    <text evidence="7">The sequence shown here is derived from an EMBL/GenBank/DDBJ whole genome shotgun (WGS) entry which is preliminary data.</text>
</comment>
<dbReference type="NCBIfam" id="TIGR00254">
    <property type="entry name" value="GGDEF"/>
    <property type="match status" value="1"/>
</dbReference>
<evidence type="ECO:0000256" key="4">
    <source>
        <dbReference type="SAM" id="Phobius"/>
    </source>
</evidence>
<dbReference type="EMBL" id="MIPY01000020">
    <property type="protein sequence ID" value="OES30307.1"/>
    <property type="molecule type" value="Genomic_DNA"/>
</dbReference>
<dbReference type="InterPro" id="IPR050469">
    <property type="entry name" value="Diguanylate_Cyclase"/>
</dbReference>
<keyword evidence="8" id="KW-1185">Reference proteome</keyword>
<dbReference type="InterPro" id="IPR000160">
    <property type="entry name" value="GGDEF_dom"/>
</dbReference>
<keyword evidence="4" id="KW-0472">Membrane</keyword>
<sequence>MKKLSFLAVLFSSSAVEAVSDAVIEYQEVAANTIMLSIILALNLLFFFSLLTIAGILSKKRVSALKAAETSANLDPLTALLNRRGFEAAMSIKDDASGFLLIVDIDDFKKINDTYGHSYGDKVLQEVSTRLSSVVRSGDVLARLGGEEFVIFVCSEDKIEKLADRLVKSVSSESFYLDNGVNIQVTVSVGVAPINDFYAQYESAYQKADSSLYKAKKQGKNQFAVSLSHCVSPQ</sequence>
<dbReference type="SUPFAM" id="SSF55073">
    <property type="entry name" value="Nucleotide cyclase"/>
    <property type="match status" value="1"/>
</dbReference>
<reference evidence="7 8" key="1">
    <citation type="submission" date="2016-09" db="EMBL/GenBank/DDBJ databases">
        <title>Draft Genome Sequence of four Alteromonas macleodii strains isolated from copper coupons and grown long-term at elevated copper levels.</title>
        <authorList>
            <person name="Cusick K."/>
            <person name="Dale J."/>
            <person name="Little B."/>
            <person name="Biffinger J."/>
        </authorList>
    </citation>
    <scope>NUCLEOTIDE SEQUENCE [LARGE SCALE GENOMIC DNA]</scope>
    <source>
        <strain evidence="7 8">KCP01</strain>
    </source>
</reference>
<evidence type="ECO:0000313" key="8">
    <source>
        <dbReference type="Proteomes" id="UP000095392"/>
    </source>
</evidence>
<dbReference type="PANTHER" id="PTHR45138">
    <property type="entry name" value="REGULATORY COMPONENTS OF SENSORY TRANSDUCTION SYSTEM"/>
    <property type="match status" value="1"/>
</dbReference>
<keyword evidence="4" id="KW-1133">Transmembrane helix</keyword>
<accession>A0AB36FPK0</accession>
<feature type="transmembrane region" description="Helical" evidence="4">
    <location>
        <begin position="34"/>
        <end position="57"/>
    </location>
</feature>
<dbReference type="FunFam" id="3.30.70.270:FF:000001">
    <property type="entry name" value="Diguanylate cyclase domain protein"/>
    <property type="match status" value="1"/>
</dbReference>
<dbReference type="SMART" id="SM00267">
    <property type="entry name" value="GGDEF"/>
    <property type="match status" value="1"/>
</dbReference>
<protein>
    <recommendedName>
        <fullName evidence="2">diguanylate cyclase</fullName>
        <ecNumber evidence="2">2.7.7.65</ecNumber>
    </recommendedName>
</protein>
<dbReference type="Gene3D" id="3.30.70.270">
    <property type="match status" value="1"/>
</dbReference>
<dbReference type="RefSeq" id="WP_069944717.1">
    <property type="nucleotide sequence ID" value="NZ_MIPW01000017.1"/>
</dbReference>
<feature type="signal peptide" evidence="5">
    <location>
        <begin position="1"/>
        <end position="18"/>
    </location>
</feature>
<organism evidence="7 8">
    <name type="scientific">Alteromonas macleodii</name>
    <name type="common">Pseudoalteromonas macleodii</name>
    <dbReference type="NCBI Taxonomy" id="28108"/>
    <lineage>
        <taxon>Bacteria</taxon>
        <taxon>Pseudomonadati</taxon>
        <taxon>Pseudomonadota</taxon>
        <taxon>Gammaproteobacteria</taxon>
        <taxon>Alteromonadales</taxon>
        <taxon>Alteromonadaceae</taxon>
        <taxon>Alteromonas/Salinimonas group</taxon>
        <taxon>Alteromonas</taxon>
    </lineage>
</organism>
<keyword evidence="4" id="KW-0812">Transmembrane</keyword>
<dbReference type="GO" id="GO:0052621">
    <property type="term" value="F:diguanylate cyclase activity"/>
    <property type="evidence" value="ECO:0007669"/>
    <property type="project" value="UniProtKB-EC"/>
</dbReference>
<keyword evidence="5" id="KW-0732">Signal</keyword>
<comment type="catalytic activity">
    <reaction evidence="3">
        <text>2 GTP = 3',3'-c-di-GMP + 2 diphosphate</text>
        <dbReference type="Rhea" id="RHEA:24898"/>
        <dbReference type="ChEBI" id="CHEBI:33019"/>
        <dbReference type="ChEBI" id="CHEBI:37565"/>
        <dbReference type="ChEBI" id="CHEBI:58805"/>
        <dbReference type="EC" id="2.7.7.65"/>
    </reaction>
</comment>
<dbReference type="InterPro" id="IPR043128">
    <property type="entry name" value="Rev_trsase/Diguanyl_cyclase"/>
</dbReference>